<evidence type="ECO:0000256" key="9">
    <source>
        <dbReference type="PIRNR" id="PIRNR017209"/>
    </source>
</evidence>
<name>A0ABC8TDU1_9AQUA</name>
<evidence type="ECO:0000256" key="2">
    <source>
        <dbReference type="ARBA" id="ARBA00008017"/>
    </source>
</evidence>
<evidence type="ECO:0000256" key="4">
    <source>
        <dbReference type="ARBA" id="ARBA00022692"/>
    </source>
</evidence>
<keyword evidence="7 9" id="KW-0472">Membrane</keyword>
<dbReference type="AlphaFoldDB" id="A0ABC8TDU1"/>
<dbReference type="Pfam" id="PF00924">
    <property type="entry name" value="MS_channel_2nd"/>
    <property type="match status" value="1"/>
</dbReference>
<keyword evidence="6" id="KW-0406">Ion transport</keyword>
<keyword evidence="3" id="KW-0813">Transport</keyword>
<dbReference type="PANTHER" id="PTHR31618">
    <property type="entry name" value="MECHANOSENSITIVE ION CHANNEL PROTEIN 5"/>
    <property type="match status" value="1"/>
</dbReference>
<dbReference type="EMBL" id="CAUOFW020004785">
    <property type="protein sequence ID" value="CAK9167246.1"/>
    <property type="molecule type" value="Genomic_DNA"/>
</dbReference>
<feature type="region of interest" description="Disordered" evidence="10">
    <location>
        <begin position="211"/>
        <end position="263"/>
    </location>
</feature>
<feature type="region of interest" description="Disordered" evidence="10">
    <location>
        <begin position="166"/>
        <end position="187"/>
    </location>
</feature>
<feature type="region of interest" description="Disordered" evidence="10">
    <location>
        <begin position="278"/>
        <end position="305"/>
    </location>
</feature>
<dbReference type="SUPFAM" id="SSF50182">
    <property type="entry name" value="Sm-like ribonucleoproteins"/>
    <property type="match status" value="1"/>
</dbReference>
<feature type="region of interest" description="Disordered" evidence="10">
    <location>
        <begin position="106"/>
        <end position="132"/>
    </location>
</feature>
<feature type="domain" description="Mechanosensitive ion channel MscS" evidence="12">
    <location>
        <begin position="765"/>
        <end position="822"/>
    </location>
</feature>
<keyword evidence="5 11" id="KW-1133">Transmembrane helix</keyword>
<dbReference type="FunFam" id="2.30.30.60:FF:000003">
    <property type="entry name" value="Predicted mechanosensitive ion channel"/>
    <property type="match status" value="1"/>
</dbReference>
<dbReference type="Proteomes" id="UP001642360">
    <property type="component" value="Unassembled WGS sequence"/>
</dbReference>
<keyword evidence="14" id="KW-1185">Reference proteome</keyword>
<comment type="similarity">
    <text evidence="2 9">Belongs to the MscS (TC 1.A.23) family.</text>
</comment>
<dbReference type="InterPro" id="IPR010920">
    <property type="entry name" value="LSM_dom_sf"/>
</dbReference>
<dbReference type="Gene3D" id="2.30.30.60">
    <property type="match status" value="1"/>
</dbReference>
<proteinExistence type="inferred from homology"/>
<evidence type="ECO:0000256" key="8">
    <source>
        <dbReference type="ARBA" id="ARBA00023303"/>
    </source>
</evidence>
<feature type="transmembrane region" description="Helical" evidence="11">
    <location>
        <begin position="715"/>
        <end position="734"/>
    </location>
</feature>
<organism evidence="13 14">
    <name type="scientific">Ilex paraguariensis</name>
    <name type="common">yerba mate</name>
    <dbReference type="NCBI Taxonomy" id="185542"/>
    <lineage>
        <taxon>Eukaryota</taxon>
        <taxon>Viridiplantae</taxon>
        <taxon>Streptophyta</taxon>
        <taxon>Embryophyta</taxon>
        <taxon>Tracheophyta</taxon>
        <taxon>Spermatophyta</taxon>
        <taxon>Magnoliopsida</taxon>
        <taxon>eudicotyledons</taxon>
        <taxon>Gunneridae</taxon>
        <taxon>Pentapetalae</taxon>
        <taxon>asterids</taxon>
        <taxon>campanulids</taxon>
        <taxon>Aquifoliales</taxon>
        <taxon>Aquifoliaceae</taxon>
        <taxon>Ilex</taxon>
    </lineage>
</organism>
<evidence type="ECO:0000256" key="10">
    <source>
        <dbReference type="SAM" id="MobiDB-lite"/>
    </source>
</evidence>
<evidence type="ECO:0000256" key="6">
    <source>
        <dbReference type="ARBA" id="ARBA00023065"/>
    </source>
</evidence>
<dbReference type="GO" id="GO:0005886">
    <property type="term" value="C:plasma membrane"/>
    <property type="evidence" value="ECO:0007669"/>
    <property type="project" value="UniProtKB-UniRule"/>
</dbReference>
<feature type="transmembrane region" description="Helical" evidence="11">
    <location>
        <begin position="746"/>
        <end position="769"/>
    </location>
</feature>
<evidence type="ECO:0000256" key="1">
    <source>
        <dbReference type="ARBA" id="ARBA00004141"/>
    </source>
</evidence>
<dbReference type="InterPro" id="IPR016688">
    <property type="entry name" value="MscS-like_plants/fungi"/>
</dbReference>
<evidence type="ECO:0000313" key="13">
    <source>
        <dbReference type="EMBL" id="CAK9167246.1"/>
    </source>
</evidence>
<feature type="transmembrane region" description="Helical" evidence="11">
    <location>
        <begin position="453"/>
        <end position="473"/>
    </location>
</feature>
<keyword evidence="4 11" id="KW-0812">Transmembrane</keyword>
<dbReference type="PIRSF" id="PIRSF017209">
    <property type="entry name" value="Memb_At2g17000_prd"/>
    <property type="match status" value="1"/>
</dbReference>
<reference evidence="13 14" key="1">
    <citation type="submission" date="2024-02" db="EMBL/GenBank/DDBJ databases">
        <authorList>
            <person name="Vignale AGUSTIN F."/>
            <person name="Sosa J E."/>
            <person name="Modenutti C."/>
        </authorList>
    </citation>
    <scope>NUCLEOTIDE SEQUENCE [LARGE SCALE GENOMIC DNA]</scope>
</reference>
<dbReference type="InterPro" id="IPR023408">
    <property type="entry name" value="MscS_beta-dom_sf"/>
</dbReference>
<evidence type="ECO:0000256" key="11">
    <source>
        <dbReference type="SAM" id="Phobius"/>
    </source>
</evidence>
<evidence type="ECO:0000313" key="14">
    <source>
        <dbReference type="Proteomes" id="UP001642360"/>
    </source>
</evidence>
<feature type="compositionally biased region" description="Basic and acidic residues" evidence="10">
    <location>
        <begin position="214"/>
        <end position="234"/>
    </location>
</feature>
<evidence type="ECO:0000256" key="7">
    <source>
        <dbReference type="ARBA" id="ARBA00023136"/>
    </source>
</evidence>
<feature type="transmembrane region" description="Helical" evidence="11">
    <location>
        <begin position="384"/>
        <end position="405"/>
    </location>
</feature>
<dbReference type="GO" id="GO:0008381">
    <property type="term" value="F:mechanosensitive monoatomic ion channel activity"/>
    <property type="evidence" value="ECO:0007669"/>
    <property type="project" value="UniProtKB-ARBA"/>
</dbReference>
<sequence length="948" mass="108162">MDFSSSFKNLKSHGSYKHSRRISAGGVVDDTHREQQPILSDHHRDSTTDDHNQIIMRSTNSNDLNDDRREVIVKIDGDDYISSNNVMEADHNKIWHETTYDFWKDDERSGNNGNGRGQGFEFQQKRSDVVDDPPSKLIGQFLNKQMASGGEMSLDMDLEMDELRHGHQNNHHNFPPISETENSNHINGKASISKDLRVSFQDPKLNVVDIASEPVEKRYKDKGSSEDNKDEHVQQHHNRRRSSNVPAVNDNNGNGGGGGGEVLRCTSFQKRASMMRMKTKSRLIDPPQPEMRSQRVGKSGPMRSGMLGRASGMLGKLGDDEEDDSLFDEDLPDEFKKAKLNALTLAQWVSLVLIVTALICTLSISKWKEKKLRGLELWKWDVLVLVLICGRLVSGWGIRIVVFFIERNFLLRKRVLYFVYGVRKAVQNCIWLGLVLTAWHSMFDKKVEGSNKFLWFVNRLMVCMLVATLLWLVKTLIIKVLASSFHVSTFFDRIQDSLFNQYVIETLSGPPLIEIHNNEKEEERTMAEVWKLQNAGATVPPDLRAYAFPPTKSGRVIGGGGPLRAPVGGNEGITIDHLHRMNPKNISAWNMKRLVKIVRHGVISTLDEQILDTTQEDESTTQIRSEFEAKVAARKIFQNVARPRSKFIYMQDLMRFLREDEALKTMSVMDGSSESERISKSTLKNWVVNAFRERRALALTLNDTKTAVNKLHHMVNVLVGITIVVICLVILEIATSKFLLFVSSQIVVVAFIFGNTCKTIFEALIFLFVMHPYDVGDRCEIDGVQMIVEEMNILTTVFLRYDNQKIIFPNSTLSTKPISNYYRSPDMGDAVEFHVHIATPADKIAIMKQKITSYIEIKKDHWYASPTVVLMELEGLNMMKMAVWLRHRMNHQNMGEKWQRRALLVEQMVTIFKELDIEYRLHPLDINIRTMPTASSARLPSTWEASPS</sequence>
<accession>A0ABC8TDU1</accession>
<evidence type="ECO:0000256" key="5">
    <source>
        <dbReference type="ARBA" id="ARBA00022989"/>
    </source>
</evidence>
<feature type="transmembrane region" description="Helical" evidence="11">
    <location>
        <begin position="345"/>
        <end position="364"/>
    </location>
</feature>
<dbReference type="InterPro" id="IPR006685">
    <property type="entry name" value="MscS_channel_2nd"/>
</dbReference>
<protein>
    <recommendedName>
        <fullName evidence="9">Mechanosensitive ion channel protein</fullName>
    </recommendedName>
</protein>
<dbReference type="PANTHER" id="PTHR31618:SF16">
    <property type="entry name" value="MECHANOSENSITIVE ION CHANNEL PROTEIN"/>
    <property type="match status" value="1"/>
</dbReference>
<gene>
    <name evidence="13" type="ORF">ILEXP_LOCUS36508</name>
</gene>
<evidence type="ECO:0000259" key="12">
    <source>
        <dbReference type="Pfam" id="PF00924"/>
    </source>
</evidence>
<comment type="subcellular location">
    <subcellularLocation>
        <location evidence="1">Membrane</location>
        <topology evidence="1">Multi-pass membrane protein</topology>
    </subcellularLocation>
</comment>
<evidence type="ECO:0000256" key="3">
    <source>
        <dbReference type="ARBA" id="ARBA00022448"/>
    </source>
</evidence>
<keyword evidence="8" id="KW-0407">Ion channel</keyword>
<comment type="caution">
    <text evidence="13">The sequence shown here is derived from an EMBL/GenBank/DDBJ whole genome shotgun (WGS) entry which is preliminary data.</text>
</comment>
<dbReference type="GO" id="GO:0050982">
    <property type="term" value="P:detection of mechanical stimulus"/>
    <property type="evidence" value="ECO:0007669"/>
    <property type="project" value="UniProtKB-ARBA"/>
</dbReference>
<feature type="transmembrane region" description="Helical" evidence="11">
    <location>
        <begin position="417"/>
        <end position="441"/>
    </location>
</feature>